<feature type="transmembrane region" description="Helical" evidence="1">
    <location>
        <begin position="42"/>
        <end position="61"/>
    </location>
</feature>
<keyword evidence="1" id="KW-1133">Transmembrane helix</keyword>
<organism evidence="2 3">
    <name type="scientific">Desulfosarcina ovata subsp. sediminis</name>
    <dbReference type="NCBI Taxonomy" id="885957"/>
    <lineage>
        <taxon>Bacteria</taxon>
        <taxon>Pseudomonadati</taxon>
        <taxon>Thermodesulfobacteriota</taxon>
        <taxon>Desulfobacteria</taxon>
        <taxon>Desulfobacterales</taxon>
        <taxon>Desulfosarcinaceae</taxon>
        <taxon>Desulfosarcina</taxon>
    </lineage>
</organism>
<name>A0A5K7ZI47_9BACT</name>
<dbReference type="RefSeq" id="WP_155321011.1">
    <property type="nucleotide sequence ID" value="NZ_AP021876.1"/>
</dbReference>
<feature type="transmembrane region" description="Helical" evidence="1">
    <location>
        <begin position="274"/>
        <end position="294"/>
    </location>
</feature>
<proteinExistence type="predicted"/>
<evidence type="ECO:0008006" key="4">
    <source>
        <dbReference type="Google" id="ProtNLM"/>
    </source>
</evidence>
<protein>
    <recommendedName>
        <fullName evidence="4">DUF4407 domain-containing protein</fullName>
    </recommendedName>
</protein>
<gene>
    <name evidence="2" type="ORF">DSCO28_04910</name>
</gene>
<reference evidence="2 3" key="1">
    <citation type="submission" date="2019-11" db="EMBL/GenBank/DDBJ databases">
        <title>Comparative genomics of hydrocarbon-degrading Desulfosarcina strains.</title>
        <authorList>
            <person name="Watanabe M."/>
            <person name="Kojima H."/>
            <person name="Fukui M."/>
        </authorList>
    </citation>
    <scope>NUCLEOTIDE SEQUENCE [LARGE SCALE GENOMIC DNA]</scope>
    <source>
        <strain evidence="2 3">28bB2T</strain>
    </source>
</reference>
<evidence type="ECO:0000313" key="2">
    <source>
        <dbReference type="EMBL" id="BBO79925.1"/>
    </source>
</evidence>
<keyword evidence="1" id="KW-0812">Transmembrane</keyword>
<dbReference type="EMBL" id="AP021876">
    <property type="protein sequence ID" value="BBO79925.1"/>
    <property type="molecule type" value="Genomic_DNA"/>
</dbReference>
<sequence length="358" mass="40509">MHISWFFKSSWILQLLVGVGLFLCSFYIEYKILQAFIAPPSMAFFLSLTLEIGKVTAIVWHYHMSHLSVSAYPGSVRLISLLFRLGLVFLSLICSQLFLNDRLDRPNLKNVKAVETAAIEKRLNDDLKILDDQHLSQKETMIARHQAEYADLKAATDRTITKLEALLLAEMDNVVGGVFKGPRYEEFKQRLDDEKIAGQAALEKLQQRQAREIGQLSLNSRRLRQETLSMADKKQRQIIADDFSNDERVNDPYIVALLKVTESLFAATLEPLQFVFLFSLLMSFLMEVGIVLAFSTITVSIAPVLKAQHESALEEEVLMTQMGGEARRDDMAHQAAMDKISKAGKQTMEKAEQSLHAL</sequence>
<keyword evidence="1" id="KW-0472">Membrane</keyword>
<feature type="transmembrane region" description="Helical" evidence="1">
    <location>
        <begin position="12"/>
        <end position="30"/>
    </location>
</feature>
<dbReference type="Proteomes" id="UP000425960">
    <property type="component" value="Chromosome"/>
</dbReference>
<dbReference type="AlphaFoldDB" id="A0A5K7ZI47"/>
<feature type="transmembrane region" description="Helical" evidence="1">
    <location>
        <begin position="81"/>
        <end position="99"/>
    </location>
</feature>
<evidence type="ECO:0000256" key="1">
    <source>
        <dbReference type="SAM" id="Phobius"/>
    </source>
</evidence>
<evidence type="ECO:0000313" key="3">
    <source>
        <dbReference type="Proteomes" id="UP000425960"/>
    </source>
</evidence>
<dbReference type="KEGG" id="dov:DSCO28_04910"/>
<accession>A0A5K7ZI47</accession>